<name>A0A0C3FME9_PILCF</name>
<feature type="chain" id="PRO_5002164299" description="Extracellular membrane protein CFEM domain-containing protein" evidence="1">
    <location>
        <begin position="27"/>
        <end position="108"/>
    </location>
</feature>
<evidence type="ECO:0008006" key="4">
    <source>
        <dbReference type="Google" id="ProtNLM"/>
    </source>
</evidence>
<sequence>MKTNSGVIVASTCFLSALLSLRYSFASSGTSQSVNTFCYLADSESGCVALCALQANRGTGFEVCRHITNVKSDRLRPYKKNCIIACHRENYQAFHREGTEKVYIQWPQ</sequence>
<dbReference type="Proteomes" id="UP000054166">
    <property type="component" value="Unassembled WGS sequence"/>
</dbReference>
<organism evidence="2 3">
    <name type="scientific">Piloderma croceum (strain F 1598)</name>
    <dbReference type="NCBI Taxonomy" id="765440"/>
    <lineage>
        <taxon>Eukaryota</taxon>
        <taxon>Fungi</taxon>
        <taxon>Dikarya</taxon>
        <taxon>Basidiomycota</taxon>
        <taxon>Agaricomycotina</taxon>
        <taxon>Agaricomycetes</taxon>
        <taxon>Agaricomycetidae</taxon>
        <taxon>Atheliales</taxon>
        <taxon>Atheliaceae</taxon>
        <taxon>Piloderma</taxon>
    </lineage>
</organism>
<reference evidence="3" key="2">
    <citation type="submission" date="2015-01" db="EMBL/GenBank/DDBJ databases">
        <title>Evolutionary Origins and Diversification of the Mycorrhizal Mutualists.</title>
        <authorList>
            <consortium name="DOE Joint Genome Institute"/>
            <consortium name="Mycorrhizal Genomics Consortium"/>
            <person name="Kohler A."/>
            <person name="Kuo A."/>
            <person name="Nagy L.G."/>
            <person name="Floudas D."/>
            <person name="Copeland A."/>
            <person name="Barry K.W."/>
            <person name="Cichocki N."/>
            <person name="Veneault-Fourrey C."/>
            <person name="LaButti K."/>
            <person name="Lindquist E.A."/>
            <person name="Lipzen A."/>
            <person name="Lundell T."/>
            <person name="Morin E."/>
            <person name="Murat C."/>
            <person name="Riley R."/>
            <person name="Ohm R."/>
            <person name="Sun H."/>
            <person name="Tunlid A."/>
            <person name="Henrissat B."/>
            <person name="Grigoriev I.V."/>
            <person name="Hibbett D.S."/>
            <person name="Martin F."/>
        </authorList>
    </citation>
    <scope>NUCLEOTIDE SEQUENCE [LARGE SCALE GENOMIC DNA]</scope>
    <source>
        <strain evidence="3">F 1598</strain>
    </source>
</reference>
<reference evidence="2 3" key="1">
    <citation type="submission" date="2014-04" db="EMBL/GenBank/DDBJ databases">
        <authorList>
            <consortium name="DOE Joint Genome Institute"/>
            <person name="Kuo A."/>
            <person name="Tarkka M."/>
            <person name="Buscot F."/>
            <person name="Kohler A."/>
            <person name="Nagy L.G."/>
            <person name="Floudas D."/>
            <person name="Copeland A."/>
            <person name="Barry K.W."/>
            <person name="Cichocki N."/>
            <person name="Veneault-Fourrey C."/>
            <person name="LaButti K."/>
            <person name="Lindquist E.A."/>
            <person name="Lipzen A."/>
            <person name="Lundell T."/>
            <person name="Morin E."/>
            <person name="Murat C."/>
            <person name="Sun H."/>
            <person name="Tunlid A."/>
            <person name="Henrissat B."/>
            <person name="Grigoriev I.V."/>
            <person name="Hibbett D.S."/>
            <person name="Martin F."/>
            <person name="Nordberg H.P."/>
            <person name="Cantor M.N."/>
            <person name="Hua S.X."/>
        </authorList>
    </citation>
    <scope>NUCLEOTIDE SEQUENCE [LARGE SCALE GENOMIC DNA]</scope>
    <source>
        <strain evidence="2 3">F 1598</strain>
    </source>
</reference>
<evidence type="ECO:0000256" key="1">
    <source>
        <dbReference type="SAM" id="SignalP"/>
    </source>
</evidence>
<dbReference type="AlphaFoldDB" id="A0A0C3FME9"/>
<dbReference type="EMBL" id="KN833001">
    <property type="protein sequence ID" value="KIM80949.1"/>
    <property type="molecule type" value="Genomic_DNA"/>
</dbReference>
<evidence type="ECO:0000313" key="2">
    <source>
        <dbReference type="EMBL" id="KIM80949.1"/>
    </source>
</evidence>
<accession>A0A0C3FME9</accession>
<dbReference type="InParanoid" id="A0A0C3FME9"/>
<feature type="signal peptide" evidence="1">
    <location>
        <begin position="1"/>
        <end position="26"/>
    </location>
</feature>
<proteinExistence type="predicted"/>
<keyword evidence="3" id="KW-1185">Reference proteome</keyword>
<evidence type="ECO:0000313" key="3">
    <source>
        <dbReference type="Proteomes" id="UP000054166"/>
    </source>
</evidence>
<protein>
    <recommendedName>
        <fullName evidence="4">Extracellular membrane protein CFEM domain-containing protein</fullName>
    </recommendedName>
</protein>
<dbReference type="HOGENOM" id="CLU_2197938_0_0_1"/>
<gene>
    <name evidence="2" type="ORF">PILCRDRAFT_821808</name>
</gene>
<keyword evidence="1" id="KW-0732">Signal</keyword>